<dbReference type="EMBL" id="KV921975">
    <property type="protein sequence ID" value="ORE04320.1"/>
    <property type="molecule type" value="Genomic_DNA"/>
</dbReference>
<dbReference type="AlphaFoldDB" id="A0A1X0QX11"/>
<sequence>MQMLHIPSITAHRGWKSEILANLFTSLREQETIPEITKKESSGLVLAKDIDSGLHVLAEVNDLPPP</sequence>
<name>A0A1X0QX11_RHIZD</name>
<dbReference type="VEuPathDB" id="FungiDB:BCV72DRAFT_231769"/>
<organism evidence="1">
    <name type="scientific">Rhizopus microsporus var. microsporus</name>
    <dbReference type="NCBI Taxonomy" id="86635"/>
    <lineage>
        <taxon>Eukaryota</taxon>
        <taxon>Fungi</taxon>
        <taxon>Fungi incertae sedis</taxon>
        <taxon>Mucoromycota</taxon>
        <taxon>Mucoromycotina</taxon>
        <taxon>Mucoromycetes</taxon>
        <taxon>Mucorales</taxon>
        <taxon>Mucorineae</taxon>
        <taxon>Rhizopodaceae</taxon>
        <taxon>Rhizopus</taxon>
    </lineage>
</organism>
<proteinExistence type="predicted"/>
<dbReference type="Proteomes" id="UP000242414">
    <property type="component" value="Unassembled WGS sequence"/>
</dbReference>
<protein>
    <submittedName>
        <fullName evidence="1">Uncharacterized protein</fullName>
    </submittedName>
</protein>
<accession>A0A1X0QX11</accession>
<gene>
    <name evidence="1" type="ORF">BCV72DRAFT_231769</name>
</gene>
<evidence type="ECO:0000313" key="1">
    <source>
        <dbReference type="EMBL" id="ORE04320.1"/>
    </source>
</evidence>
<reference evidence="1" key="1">
    <citation type="journal article" date="2016" name="Proc. Natl. Acad. Sci. U.S.A.">
        <title>Lipid metabolic changes in an early divergent fungus govern the establishment of a mutualistic symbiosis with endobacteria.</title>
        <authorList>
            <person name="Lastovetsky O.A."/>
            <person name="Gaspar M.L."/>
            <person name="Mondo S.J."/>
            <person name="LaButti K.M."/>
            <person name="Sandor L."/>
            <person name="Grigoriev I.V."/>
            <person name="Henry S.A."/>
            <person name="Pawlowska T.E."/>
        </authorList>
    </citation>
    <scope>NUCLEOTIDE SEQUENCE [LARGE SCALE GENOMIC DNA]</scope>
    <source>
        <strain evidence="1">ATCC 52814</strain>
    </source>
</reference>